<organism evidence="1 2">
    <name type="scientific">Phytophthora oleae</name>
    <dbReference type="NCBI Taxonomy" id="2107226"/>
    <lineage>
        <taxon>Eukaryota</taxon>
        <taxon>Sar</taxon>
        <taxon>Stramenopiles</taxon>
        <taxon>Oomycota</taxon>
        <taxon>Peronosporomycetes</taxon>
        <taxon>Peronosporales</taxon>
        <taxon>Peronosporaceae</taxon>
        <taxon>Phytophthora</taxon>
    </lineage>
</organism>
<dbReference type="AlphaFoldDB" id="A0ABD3FMP4"/>
<evidence type="ECO:0000313" key="1">
    <source>
        <dbReference type="EMBL" id="KAL3667677.1"/>
    </source>
</evidence>
<reference evidence="1 2" key="1">
    <citation type="submission" date="2024-09" db="EMBL/GenBank/DDBJ databases">
        <title>Genome sequencing and assembly of Phytophthora oleae, isolate VK10A, causative agent of rot of olive drupes.</title>
        <authorList>
            <person name="Conti Taguali S."/>
            <person name="Riolo M."/>
            <person name="La Spada F."/>
            <person name="Cacciola S.O."/>
            <person name="Dionisio G."/>
        </authorList>
    </citation>
    <scope>NUCLEOTIDE SEQUENCE [LARGE SCALE GENOMIC DNA]</scope>
    <source>
        <strain evidence="1 2">VK10A</strain>
    </source>
</reference>
<name>A0ABD3FMP4_9STRA</name>
<dbReference type="EMBL" id="JBIMZQ010000013">
    <property type="protein sequence ID" value="KAL3667677.1"/>
    <property type="molecule type" value="Genomic_DNA"/>
</dbReference>
<accession>A0ABD3FMP4</accession>
<comment type="caution">
    <text evidence="1">The sequence shown here is derived from an EMBL/GenBank/DDBJ whole genome shotgun (WGS) entry which is preliminary data.</text>
</comment>
<evidence type="ECO:0000313" key="2">
    <source>
        <dbReference type="Proteomes" id="UP001632037"/>
    </source>
</evidence>
<protein>
    <submittedName>
        <fullName evidence="1">Uncharacterized protein</fullName>
    </submittedName>
</protein>
<proteinExistence type="predicted"/>
<dbReference type="Proteomes" id="UP001632037">
    <property type="component" value="Unassembled WGS sequence"/>
</dbReference>
<sequence>MTQASEELEPCCVCELGYIGDEIRHETLTQALVQSMTKCLDTPKTSVIPGFVVDQYDASHLGLRLKGLMLFPPAIRKEGTTITISICSSCLGHITRRTDEQAVALVLPCVSLSVVTGVVSTVRGFALENKKLFDSLAFLRQV</sequence>
<gene>
    <name evidence="1" type="ORF">V7S43_007230</name>
</gene>
<keyword evidence="2" id="KW-1185">Reference proteome</keyword>